<keyword evidence="3" id="KW-0238">DNA-binding</keyword>
<name>A0A174JZE4_9ACTN</name>
<keyword evidence="2" id="KW-0159">Chromosome partition</keyword>
<proteinExistence type="inferred from homology"/>
<evidence type="ECO:0000256" key="3">
    <source>
        <dbReference type="ARBA" id="ARBA00023125"/>
    </source>
</evidence>
<dbReference type="InterPro" id="IPR050336">
    <property type="entry name" value="Chromosome_partition/occlusion"/>
</dbReference>
<sequence>MPSAKKRGGLGRGLNALVSEAEYETGGSAASASNAASETKLPIEDIVPNPNQPRIHFNETELRELSESIQEHGVLQPLLVRKHGNGYEIIAGERRYQASKLAGLEELPVIIKDVNDEEMLALALIENLQRSDLNPVEEAKGYRQLIDASGMTQEALSKAVSKSRSAITNSLRLLDLPEVVQQMIFEGKLTAGHARAILAVPYEDARIRLAEKVVAEGLSVRATENLAPLFSAGETPKTPRPATPQSFKKAARVLRQVFNTNVRVKSSRGKNKIEIEFKDEEELSRILGEMIQFDQGGHDEE</sequence>
<dbReference type="GO" id="GO:0005694">
    <property type="term" value="C:chromosome"/>
    <property type="evidence" value="ECO:0007669"/>
    <property type="project" value="TreeGrafter"/>
</dbReference>
<dbReference type="InterPro" id="IPR003115">
    <property type="entry name" value="ParB_N"/>
</dbReference>
<evidence type="ECO:0000256" key="1">
    <source>
        <dbReference type="ARBA" id="ARBA00006295"/>
    </source>
</evidence>
<dbReference type="GO" id="GO:0003677">
    <property type="term" value="F:DNA binding"/>
    <property type="evidence" value="ECO:0007669"/>
    <property type="project" value="UniProtKB-KW"/>
</dbReference>
<dbReference type="SUPFAM" id="SSF110849">
    <property type="entry name" value="ParB/Sulfiredoxin"/>
    <property type="match status" value="1"/>
</dbReference>
<dbReference type="PANTHER" id="PTHR33375:SF1">
    <property type="entry name" value="CHROMOSOME-PARTITIONING PROTEIN PARB-RELATED"/>
    <property type="match status" value="1"/>
</dbReference>
<dbReference type="Gene3D" id="1.10.10.2830">
    <property type="match status" value="1"/>
</dbReference>
<protein>
    <submittedName>
        <fullName evidence="6">Probable chromosome-partitioning protein parB</fullName>
    </submittedName>
</protein>
<feature type="domain" description="ParB-like N-terminal" evidence="5">
    <location>
        <begin position="39"/>
        <end position="128"/>
    </location>
</feature>
<dbReference type="CDD" id="cd16393">
    <property type="entry name" value="SPO0J_N"/>
    <property type="match status" value="1"/>
</dbReference>
<dbReference type="InterPro" id="IPR004437">
    <property type="entry name" value="ParB/RepB/Spo0J"/>
</dbReference>
<dbReference type="AlphaFoldDB" id="A0A174JZE4"/>
<comment type="similarity">
    <text evidence="1">Belongs to the ParB family.</text>
</comment>
<evidence type="ECO:0000256" key="4">
    <source>
        <dbReference type="SAM" id="MobiDB-lite"/>
    </source>
</evidence>
<dbReference type="FunFam" id="1.10.10.2830:FF:000001">
    <property type="entry name" value="Chromosome partitioning protein ParB"/>
    <property type="match status" value="1"/>
</dbReference>
<dbReference type="RefSeq" id="WP_172674610.1">
    <property type="nucleotide sequence ID" value="NZ_CABIXX010000011.1"/>
</dbReference>
<dbReference type="NCBIfam" id="TIGR00180">
    <property type="entry name" value="parB_part"/>
    <property type="match status" value="1"/>
</dbReference>
<dbReference type="SUPFAM" id="SSF109709">
    <property type="entry name" value="KorB DNA-binding domain-like"/>
    <property type="match status" value="1"/>
</dbReference>
<evidence type="ECO:0000256" key="2">
    <source>
        <dbReference type="ARBA" id="ARBA00022829"/>
    </source>
</evidence>
<evidence type="ECO:0000259" key="5">
    <source>
        <dbReference type="SMART" id="SM00470"/>
    </source>
</evidence>
<dbReference type="EMBL" id="CZAQ01000011">
    <property type="protein sequence ID" value="CUP02978.1"/>
    <property type="molecule type" value="Genomic_DNA"/>
</dbReference>
<dbReference type="Gene3D" id="3.90.1530.30">
    <property type="match status" value="1"/>
</dbReference>
<dbReference type="SMART" id="SM00470">
    <property type="entry name" value="ParB"/>
    <property type="match status" value="1"/>
</dbReference>
<dbReference type="Pfam" id="PF17762">
    <property type="entry name" value="HTH_ParB"/>
    <property type="match status" value="1"/>
</dbReference>
<organism evidence="6 7">
    <name type="scientific">Collinsella aerofaciens</name>
    <dbReference type="NCBI Taxonomy" id="74426"/>
    <lineage>
        <taxon>Bacteria</taxon>
        <taxon>Bacillati</taxon>
        <taxon>Actinomycetota</taxon>
        <taxon>Coriobacteriia</taxon>
        <taxon>Coriobacteriales</taxon>
        <taxon>Coriobacteriaceae</taxon>
        <taxon>Collinsella</taxon>
    </lineage>
</organism>
<feature type="region of interest" description="Disordered" evidence="4">
    <location>
        <begin position="23"/>
        <end position="52"/>
    </location>
</feature>
<dbReference type="InterPro" id="IPR041468">
    <property type="entry name" value="HTH_ParB/Spo0J"/>
</dbReference>
<dbReference type="GO" id="GO:0045881">
    <property type="term" value="P:positive regulation of sporulation resulting in formation of a cellular spore"/>
    <property type="evidence" value="ECO:0007669"/>
    <property type="project" value="TreeGrafter"/>
</dbReference>
<evidence type="ECO:0000313" key="6">
    <source>
        <dbReference type="EMBL" id="CUP02978.1"/>
    </source>
</evidence>
<dbReference type="Proteomes" id="UP000095454">
    <property type="component" value="Unassembled WGS sequence"/>
</dbReference>
<accession>A0A174JZE4</accession>
<dbReference type="GO" id="GO:0007059">
    <property type="term" value="P:chromosome segregation"/>
    <property type="evidence" value="ECO:0007669"/>
    <property type="project" value="UniProtKB-KW"/>
</dbReference>
<dbReference type="Pfam" id="PF02195">
    <property type="entry name" value="ParB_N"/>
    <property type="match status" value="1"/>
</dbReference>
<dbReference type="PANTHER" id="PTHR33375">
    <property type="entry name" value="CHROMOSOME-PARTITIONING PROTEIN PARB-RELATED"/>
    <property type="match status" value="1"/>
</dbReference>
<dbReference type="FunFam" id="3.90.1530.30:FF:000001">
    <property type="entry name" value="Chromosome partitioning protein ParB"/>
    <property type="match status" value="1"/>
</dbReference>
<dbReference type="InterPro" id="IPR036086">
    <property type="entry name" value="ParB/Sulfiredoxin_sf"/>
</dbReference>
<feature type="compositionally biased region" description="Low complexity" evidence="4">
    <location>
        <begin position="28"/>
        <end position="37"/>
    </location>
</feature>
<evidence type="ECO:0000313" key="7">
    <source>
        <dbReference type="Proteomes" id="UP000095454"/>
    </source>
</evidence>
<gene>
    <name evidence="6" type="primary">parB</name>
    <name evidence="6" type="ORF">ERS852514_00846</name>
</gene>
<reference evidence="6 7" key="1">
    <citation type="submission" date="2015-09" db="EMBL/GenBank/DDBJ databases">
        <authorList>
            <consortium name="Pathogen Informatics"/>
        </authorList>
    </citation>
    <scope>NUCLEOTIDE SEQUENCE [LARGE SCALE GENOMIC DNA]</scope>
    <source>
        <strain evidence="6 7">2789STDY5834902</strain>
    </source>
</reference>